<sequence length="164" mass="17956">MHLTHRPVHPDDIPAICSFAQGPDELFYMFPKATYPLTPAQLNDAIAQRSGSTVVEGNGNVLAFANFYKAEHGCVCALGNVVVAPTARSHGVARYLVTAMIALARKQYAAREVWVSCFNHNTAGLLLYPQLGFVPFGIEERQAWDGTRVALVQMKQVLIQRATA</sequence>
<accession>A0AAJ6BCZ7</accession>
<dbReference type="InterPro" id="IPR016181">
    <property type="entry name" value="Acyl_CoA_acyltransferase"/>
</dbReference>
<evidence type="ECO:0000313" key="4">
    <source>
        <dbReference type="EMBL" id="WEK30231.1"/>
    </source>
</evidence>
<feature type="domain" description="N-acetyltransferase" evidence="3">
    <location>
        <begin position="3"/>
        <end position="159"/>
    </location>
</feature>
<gene>
    <name evidence="4" type="ORF">P0Y58_25635</name>
</gene>
<dbReference type="GO" id="GO:0016747">
    <property type="term" value="F:acyltransferase activity, transferring groups other than amino-acyl groups"/>
    <property type="evidence" value="ECO:0007669"/>
    <property type="project" value="InterPro"/>
</dbReference>
<organism evidence="4 5">
    <name type="scientific">Candidatus Pseudomonas phytovorans</name>
    <dbReference type="NCBI Taxonomy" id="3121377"/>
    <lineage>
        <taxon>Bacteria</taxon>
        <taxon>Pseudomonadati</taxon>
        <taxon>Pseudomonadota</taxon>
        <taxon>Gammaproteobacteria</taxon>
        <taxon>Pseudomonadales</taxon>
        <taxon>Pseudomonadaceae</taxon>
        <taxon>Pseudomonas</taxon>
    </lineage>
</organism>
<dbReference type="Gene3D" id="3.40.630.30">
    <property type="match status" value="1"/>
</dbReference>
<evidence type="ECO:0000313" key="5">
    <source>
        <dbReference type="Proteomes" id="UP001216329"/>
    </source>
</evidence>
<dbReference type="Proteomes" id="UP001216329">
    <property type="component" value="Chromosome"/>
</dbReference>
<name>A0AAJ6BCZ7_9PSED</name>
<evidence type="ECO:0000256" key="2">
    <source>
        <dbReference type="ARBA" id="ARBA00023315"/>
    </source>
</evidence>
<dbReference type="AlphaFoldDB" id="A0AAJ6BCZ7"/>
<dbReference type="SUPFAM" id="SSF55729">
    <property type="entry name" value="Acyl-CoA N-acyltransferases (Nat)"/>
    <property type="match status" value="1"/>
</dbReference>
<protein>
    <submittedName>
        <fullName evidence="4">GNAT family N-acetyltransferase</fullName>
    </submittedName>
</protein>
<dbReference type="PANTHER" id="PTHR43877">
    <property type="entry name" value="AMINOALKYLPHOSPHONATE N-ACETYLTRANSFERASE-RELATED-RELATED"/>
    <property type="match status" value="1"/>
</dbReference>
<evidence type="ECO:0000259" key="3">
    <source>
        <dbReference type="PROSITE" id="PS51186"/>
    </source>
</evidence>
<dbReference type="InterPro" id="IPR000182">
    <property type="entry name" value="GNAT_dom"/>
</dbReference>
<evidence type="ECO:0000256" key="1">
    <source>
        <dbReference type="ARBA" id="ARBA00022679"/>
    </source>
</evidence>
<keyword evidence="1" id="KW-0808">Transferase</keyword>
<reference evidence="4" key="1">
    <citation type="submission" date="2023-03" db="EMBL/GenBank/DDBJ databases">
        <title>Andean soil-derived lignocellulolytic bacterial consortium as a source of novel taxa and putative plastic-active enzymes.</title>
        <authorList>
            <person name="Diaz-Garcia L."/>
            <person name="Chuvochina M."/>
            <person name="Feuerriegel G."/>
            <person name="Bunk B."/>
            <person name="Sproer C."/>
            <person name="Streit W.R."/>
            <person name="Rodriguez L.M."/>
            <person name="Overmann J."/>
            <person name="Jimenez D.J."/>
        </authorList>
    </citation>
    <scope>NUCLEOTIDE SEQUENCE</scope>
    <source>
        <strain evidence="4">MAG 876</strain>
    </source>
</reference>
<dbReference type="PANTHER" id="PTHR43877:SF2">
    <property type="entry name" value="AMINOALKYLPHOSPHONATE N-ACETYLTRANSFERASE-RELATED"/>
    <property type="match status" value="1"/>
</dbReference>
<dbReference type="Pfam" id="PF00583">
    <property type="entry name" value="Acetyltransf_1"/>
    <property type="match status" value="1"/>
</dbReference>
<dbReference type="InterPro" id="IPR050832">
    <property type="entry name" value="Bact_Acetyltransf"/>
</dbReference>
<dbReference type="PROSITE" id="PS51186">
    <property type="entry name" value="GNAT"/>
    <property type="match status" value="1"/>
</dbReference>
<dbReference type="EMBL" id="CP119325">
    <property type="protein sequence ID" value="WEK30231.1"/>
    <property type="molecule type" value="Genomic_DNA"/>
</dbReference>
<proteinExistence type="predicted"/>
<dbReference type="CDD" id="cd04301">
    <property type="entry name" value="NAT_SF"/>
    <property type="match status" value="1"/>
</dbReference>
<keyword evidence="2" id="KW-0012">Acyltransferase</keyword>